<reference evidence="3 4" key="1">
    <citation type="submission" date="2022-10" db="EMBL/GenBank/DDBJ databases">
        <title>Roseococcus glaciei nov., sp. nov., isolated from glacier.</title>
        <authorList>
            <person name="Liu Q."/>
            <person name="Xin Y.-H."/>
        </authorList>
    </citation>
    <scope>NUCLEOTIDE SEQUENCE [LARGE SCALE GENOMIC DNA]</scope>
    <source>
        <strain evidence="3 4">MDT2-1-1</strain>
    </source>
</reference>
<feature type="chain" id="PRO_5047215680" evidence="1">
    <location>
        <begin position="20"/>
        <end position="372"/>
    </location>
</feature>
<dbReference type="Proteomes" id="UP001526430">
    <property type="component" value="Unassembled WGS sequence"/>
</dbReference>
<dbReference type="EMBL" id="JAPFQI010000013">
    <property type="protein sequence ID" value="MCW8087069.1"/>
    <property type="molecule type" value="Genomic_DNA"/>
</dbReference>
<dbReference type="Gene3D" id="2.120.10.30">
    <property type="entry name" value="TolB, C-terminal domain"/>
    <property type="match status" value="1"/>
</dbReference>
<organism evidence="3 4">
    <name type="scientific">Sabulicella glaciei</name>
    <dbReference type="NCBI Taxonomy" id="2984948"/>
    <lineage>
        <taxon>Bacteria</taxon>
        <taxon>Pseudomonadati</taxon>
        <taxon>Pseudomonadota</taxon>
        <taxon>Alphaproteobacteria</taxon>
        <taxon>Acetobacterales</taxon>
        <taxon>Acetobacteraceae</taxon>
        <taxon>Sabulicella</taxon>
    </lineage>
</organism>
<dbReference type="InterPro" id="IPR011042">
    <property type="entry name" value="6-blade_b-propeller_TolB-like"/>
</dbReference>
<evidence type="ECO:0000313" key="4">
    <source>
        <dbReference type="Proteomes" id="UP001526430"/>
    </source>
</evidence>
<dbReference type="Pfam" id="PF07995">
    <property type="entry name" value="GSDH"/>
    <property type="match status" value="1"/>
</dbReference>
<gene>
    <name evidence="3" type="ORF">OF850_15660</name>
</gene>
<name>A0ABT3NZR5_9PROT</name>
<evidence type="ECO:0000259" key="2">
    <source>
        <dbReference type="Pfam" id="PF07995"/>
    </source>
</evidence>
<evidence type="ECO:0000256" key="1">
    <source>
        <dbReference type="SAM" id="SignalP"/>
    </source>
</evidence>
<dbReference type="SUPFAM" id="SSF50952">
    <property type="entry name" value="Soluble quinoprotein glucose dehydrogenase"/>
    <property type="match status" value="1"/>
</dbReference>
<keyword evidence="4" id="KW-1185">Reference proteome</keyword>
<sequence length="372" mass="39816">MTMLRRSLPLLLAPALARAQDATAVRTGRGAVRVTEWASGLSHPWGAALLPDGGLLVTERPGRLRYVAPDGRVSAPLAGAPPVVAEGQGGLLDVAVPPDFARSREVFLSAATLVEGGALTRLWRARLGQAGLEALTPVLDAAPAQPSGRQHYGSRVLVSPDNAHLFMTTGDRNQDRERAQRPGDLAGKVLRLTRDGRVPADNPFVGRQGARGEVWSLGHRNPQGLAFNPATGSLILAEFGPRGGDELNLIQPGRNYGWPLVTTGREYWGGQIAGGRTAGPGFTDPIRFWTPAVSPSGIAFAPRDGFWRGDLFMACLNPSGLLRLPMQGDVPGEEERLLWNQVRMRQVVFAADGALLILTDENRGRILRVTPG</sequence>
<evidence type="ECO:0000313" key="3">
    <source>
        <dbReference type="EMBL" id="MCW8087069.1"/>
    </source>
</evidence>
<accession>A0ABT3NZR5</accession>
<dbReference type="InterPro" id="IPR012938">
    <property type="entry name" value="Glc/Sorbosone_DH"/>
</dbReference>
<dbReference type="RefSeq" id="WP_301591215.1">
    <property type="nucleotide sequence ID" value="NZ_JAPFQI010000013.1"/>
</dbReference>
<proteinExistence type="predicted"/>
<protein>
    <submittedName>
        <fullName evidence="3">PQQ-dependent sugar dehydrogenase</fullName>
    </submittedName>
</protein>
<dbReference type="PANTHER" id="PTHR19328:SF75">
    <property type="entry name" value="ALDOSE SUGAR DEHYDROGENASE YLII"/>
    <property type="match status" value="1"/>
</dbReference>
<feature type="signal peptide" evidence="1">
    <location>
        <begin position="1"/>
        <end position="19"/>
    </location>
</feature>
<feature type="domain" description="Glucose/Sorbosone dehydrogenase" evidence="2">
    <location>
        <begin position="41"/>
        <end position="368"/>
    </location>
</feature>
<dbReference type="InterPro" id="IPR011041">
    <property type="entry name" value="Quinoprot_gluc/sorb_DH_b-prop"/>
</dbReference>
<comment type="caution">
    <text evidence="3">The sequence shown here is derived from an EMBL/GenBank/DDBJ whole genome shotgun (WGS) entry which is preliminary data.</text>
</comment>
<keyword evidence="1" id="KW-0732">Signal</keyword>
<dbReference type="PANTHER" id="PTHR19328">
    <property type="entry name" value="HEDGEHOG-INTERACTING PROTEIN"/>
    <property type="match status" value="1"/>
</dbReference>